<name>A0AAJ7X9S4_PETMA</name>
<dbReference type="InterPro" id="IPR006735">
    <property type="entry name" value="Rtf2"/>
</dbReference>
<dbReference type="RefSeq" id="XP_032826281.1">
    <property type="nucleotide sequence ID" value="XM_032970390.1"/>
</dbReference>
<feature type="compositionally biased region" description="Basic and acidic residues" evidence="5">
    <location>
        <begin position="10"/>
        <end position="24"/>
    </location>
</feature>
<dbReference type="AlphaFoldDB" id="A0AAJ7X9S4"/>
<evidence type="ECO:0000313" key="6">
    <source>
        <dbReference type="Proteomes" id="UP001318040"/>
    </source>
</evidence>
<evidence type="ECO:0000313" key="8">
    <source>
        <dbReference type="RefSeq" id="XP_032826282.1"/>
    </source>
</evidence>
<sequence length="358" mass="39646">MGCDGGTIPKRHELVKGPKKKAQNDKDADLAARWFYCALSQQPLRPPIVACELGRLYNKDAVIEFLLEKISEKVAVETSAHIRTLKDLTELRLTENTLWQGEHAHSKGGQTPNIPAPRFCCPLIGLEMNGRHRFVFIRGCGCTFSERALKEIKSNACLKCGVTFQDDDVVVLNSSAEEVKQLRERMLERRERAKIERKLKRVKSNGSQSTKALEEPGTSAHVFKRPWPVAASPAVEEVGLRAEKVARLPVEKVGPTVEETHLSVEKVGPTEEKVGPTEEKLGTTEEKLAAGSAGEVKNGKMPAGKQGREGKRAVGAEDTKTDKKDAKPCSETYKSLFTSHSSAQKETAHWVTYNPYYN</sequence>
<feature type="coiled-coil region" evidence="4">
    <location>
        <begin position="172"/>
        <end position="205"/>
    </location>
</feature>
<dbReference type="GO" id="GO:0005634">
    <property type="term" value="C:nucleus"/>
    <property type="evidence" value="ECO:0007669"/>
    <property type="project" value="TreeGrafter"/>
</dbReference>
<keyword evidence="4" id="KW-0175">Coiled coil</keyword>
<dbReference type="PANTHER" id="PTHR12775">
    <property type="entry name" value="PROTEIN C20ORF43 HOMOLOG"/>
    <property type="match status" value="1"/>
</dbReference>
<proteinExistence type="inferred from homology"/>
<accession>A0AAJ7X9S4</accession>
<gene>
    <name evidence="7 8" type="primary">RTF2</name>
</gene>
<dbReference type="PANTHER" id="PTHR12775:SF0">
    <property type="entry name" value="REPLICATION TERMINATION FACTOR 2"/>
    <property type="match status" value="1"/>
</dbReference>
<evidence type="ECO:0000256" key="1">
    <source>
        <dbReference type="ARBA" id="ARBA00009885"/>
    </source>
</evidence>
<dbReference type="CDD" id="cd16653">
    <property type="entry name" value="RING-like_Rtf2"/>
    <property type="match status" value="1"/>
</dbReference>
<evidence type="ECO:0000256" key="5">
    <source>
        <dbReference type="SAM" id="MobiDB-lite"/>
    </source>
</evidence>
<dbReference type="RefSeq" id="XP_032826282.1">
    <property type="nucleotide sequence ID" value="XM_032970391.1"/>
</dbReference>
<keyword evidence="6" id="KW-1185">Reference proteome</keyword>
<dbReference type="KEGG" id="pmrn:116951616"/>
<protein>
    <recommendedName>
        <fullName evidence="2">Replication termination factor 2</fullName>
    </recommendedName>
    <alternativeName>
        <fullName evidence="3">Replication termination factor 2 domain-containing protein 1</fullName>
    </alternativeName>
</protein>
<dbReference type="Pfam" id="PF04641">
    <property type="entry name" value="Rtf2"/>
    <property type="match status" value="1"/>
</dbReference>
<feature type="compositionally biased region" description="Basic and acidic residues" evidence="5">
    <location>
        <begin position="269"/>
        <end position="288"/>
    </location>
</feature>
<feature type="region of interest" description="Disordered" evidence="5">
    <location>
        <begin position="269"/>
        <end position="327"/>
    </location>
</feature>
<comment type="similarity">
    <text evidence="1">Belongs to the rtf2 family.</text>
</comment>
<evidence type="ECO:0000256" key="2">
    <source>
        <dbReference type="ARBA" id="ARBA00015157"/>
    </source>
</evidence>
<dbReference type="GO" id="GO:0006274">
    <property type="term" value="P:DNA replication termination"/>
    <property type="evidence" value="ECO:0007669"/>
    <property type="project" value="TreeGrafter"/>
</dbReference>
<feature type="region of interest" description="Disordered" evidence="5">
    <location>
        <begin position="1"/>
        <end position="24"/>
    </location>
</feature>
<dbReference type="Proteomes" id="UP001318040">
    <property type="component" value="Chromosome 43"/>
</dbReference>
<evidence type="ECO:0000313" key="7">
    <source>
        <dbReference type="RefSeq" id="XP_032826281.1"/>
    </source>
</evidence>
<reference evidence="7 8" key="1">
    <citation type="submission" date="2025-04" db="UniProtKB">
        <authorList>
            <consortium name="RefSeq"/>
        </authorList>
    </citation>
    <scope>IDENTIFICATION</scope>
    <source>
        <tissue evidence="7 8">Sperm</tissue>
    </source>
</reference>
<dbReference type="CTD" id="51507"/>
<dbReference type="InterPro" id="IPR027799">
    <property type="entry name" value="Rtf2_RING-finger"/>
</dbReference>
<evidence type="ECO:0000256" key="3">
    <source>
        <dbReference type="ARBA" id="ARBA00030367"/>
    </source>
</evidence>
<evidence type="ECO:0000256" key="4">
    <source>
        <dbReference type="SAM" id="Coils"/>
    </source>
</evidence>
<organism evidence="6 8">
    <name type="scientific">Petromyzon marinus</name>
    <name type="common">Sea lamprey</name>
    <dbReference type="NCBI Taxonomy" id="7757"/>
    <lineage>
        <taxon>Eukaryota</taxon>
        <taxon>Metazoa</taxon>
        <taxon>Chordata</taxon>
        <taxon>Craniata</taxon>
        <taxon>Vertebrata</taxon>
        <taxon>Cyclostomata</taxon>
        <taxon>Hyperoartia</taxon>
        <taxon>Petromyzontiformes</taxon>
        <taxon>Petromyzontidae</taxon>
        <taxon>Petromyzon</taxon>
    </lineage>
</organism>
<dbReference type="GeneID" id="116951616"/>
<feature type="compositionally biased region" description="Basic and acidic residues" evidence="5">
    <location>
        <begin position="306"/>
        <end position="327"/>
    </location>
</feature>